<keyword evidence="3" id="KW-1185">Reference proteome</keyword>
<keyword evidence="1" id="KW-1133">Transmembrane helix</keyword>
<reference evidence="2 3" key="1">
    <citation type="submission" date="2018-04" db="EMBL/GenBank/DDBJ databases">
        <title>Genomic Encyclopedia of Archaeal and Bacterial Type Strains, Phase II (KMG-II): from individual species to whole genera.</title>
        <authorList>
            <person name="Goeker M."/>
        </authorList>
    </citation>
    <scope>NUCLEOTIDE SEQUENCE [LARGE SCALE GENOMIC DNA]</scope>
    <source>
        <strain evidence="2 3">DSM 25731</strain>
    </source>
</reference>
<dbReference type="Proteomes" id="UP000244090">
    <property type="component" value="Unassembled WGS sequence"/>
</dbReference>
<dbReference type="RefSeq" id="WP_146169737.1">
    <property type="nucleotide sequence ID" value="NZ_QBKT01000002.1"/>
</dbReference>
<comment type="caution">
    <text evidence="2">The sequence shown here is derived from an EMBL/GenBank/DDBJ whole genome shotgun (WGS) entry which is preliminary data.</text>
</comment>
<accession>A0A2T6C3F4</accession>
<evidence type="ECO:0000256" key="1">
    <source>
        <dbReference type="SAM" id="Phobius"/>
    </source>
</evidence>
<dbReference type="AlphaFoldDB" id="A0A2T6C3F4"/>
<dbReference type="OrthoDB" id="9842837at2"/>
<sequence length="359" mass="43209">MKKKTKNTIFKHNQQKENKITAFLRRNDIWFTAIASILLSTMALVVSYNSYQLNERQALIEYTKNHPEFQVYKNTWSSNDNGIQDNIEIIIKNKNNSIVRNIDVSTLNFLIIKTNQRSYTGEEVFKKKKEPKIEKYFLLDQFGNISYSSKQDDFLVRLRDFDIKHATYHNDSTYLATQEQRFLLYTSLFNKKLKKLNLLANFKRELYIKITYKNFLNERVTDYFKIELDDIHSESYNKNQKNNNAEFIESKERVEKLFNTKEKLNFISFVSTNSFKNFEEIINDKKKYSLHDLNNINTRMIRKRLKFKNRMNILKNDKDSILHKHVPKFDSISKKFDSIKINKLLEEMKHNRLLKKYDF</sequence>
<keyword evidence="1" id="KW-0812">Transmembrane</keyword>
<gene>
    <name evidence="2" type="ORF">C8N46_102238</name>
</gene>
<evidence type="ECO:0000313" key="3">
    <source>
        <dbReference type="Proteomes" id="UP000244090"/>
    </source>
</evidence>
<dbReference type="EMBL" id="QBKT01000002">
    <property type="protein sequence ID" value="PTX62838.1"/>
    <property type="molecule type" value="Genomic_DNA"/>
</dbReference>
<feature type="transmembrane region" description="Helical" evidence="1">
    <location>
        <begin position="29"/>
        <end position="48"/>
    </location>
</feature>
<proteinExistence type="predicted"/>
<organism evidence="2 3">
    <name type="scientific">Kordia periserrulae</name>
    <dbReference type="NCBI Taxonomy" id="701523"/>
    <lineage>
        <taxon>Bacteria</taxon>
        <taxon>Pseudomonadati</taxon>
        <taxon>Bacteroidota</taxon>
        <taxon>Flavobacteriia</taxon>
        <taxon>Flavobacteriales</taxon>
        <taxon>Flavobacteriaceae</taxon>
        <taxon>Kordia</taxon>
    </lineage>
</organism>
<protein>
    <submittedName>
        <fullName evidence="2">Uncharacterized protein</fullName>
    </submittedName>
</protein>
<name>A0A2T6C3F4_9FLAO</name>
<keyword evidence="1" id="KW-0472">Membrane</keyword>
<evidence type="ECO:0000313" key="2">
    <source>
        <dbReference type="EMBL" id="PTX62838.1"/>
    </source>
</evidence>